<dbReference type="GO" id="GO:0008168">
    <property type="term" value="F:methyltransferase activity"/>
    <property type="evidence" value="ECO:0007669"/>
    <property type="project" value="UniProtKB-KW"/>
</dbReference>
<proteinExistence type="predicted"/>
<dbReference type="EMBL" id="JAGQHS010000069">
    <property type="protein sequence ID" value="MCA9756839.1"/>
    <property type="molecule type" value="Genomic_DNA"/>
</dbReference>
<dbReference type="PANTHER" id="PTHR43861:SF3">
    <property type="entry name" value="PUTATIVE (AFU_ORTHOLOGUE AFUA_2G14390)-RELATED"/>
    <property type="match status" value="1"/>
</dbReference>
<reference evidence="3" key="2">
    <citation type="journal article" date="2021" name="Microbiome">
        <title>Successional dynamics and alternative stable states in a saline activated sludge microbial community over 9 years.</title>
        <authorList>
            <person name="Wang Y."/>
            <person name="Ye J."/>
            <person name="Ju F."/>
            <person name="Liu L."/>
            <person name="Boyd J.A."/>
            <person name="Deng Y."/>
            <person name="Parks D.H."/>
            <person name="Jiang X."/>
            <person name="Yin X."/>
            <person name="Woodcroft B.J."/>
            <person name="Tyson G.W."/>
            <person name="Hugenholtz P."/>
            <person name="Polz M.F."/>
            <person name="Zhang T."/>
        </authorList>
    </citation>
    <scope>NUCLEOTIDE SEQUENCE</scope>
    <source>
        <strain evidence="3">HKST-UBA02</strain>
    </source>
</reference>
<dbReference type="InterPro" id="IPR029063">
    <property type="entry name" value="SAM-dependent_MTases_sf"/>
</dbReference>
<evidence type="ECO:0000259" key="2">
    <source>
        <dbReference type="Pfam" id="PF08242"/>
    </source>
</evidence>
<dbReference type="AlphaFoldDB" id="A0A956NH82"/>
<evidence type="ECO:0000313" key="4">
    <source>
        <dbReference type="Proteomes" id="UP000739538"/>
    </source>
</evidence>
<name>A0A956NH82_UNCEI</name>
<dbReference type="Pfam" id="PF08242">
    <property type="entry name" value="Methyltransf_12"/>
    <property type="match status" value="1"/>
</dbReference>
<dbReference type="Gene3D" id="3.40.50.150">
    <property type="entry name" value="Vaccinia Virus protein VP39"/>
    <property type="match status" value="1"/>
</dbReference>
<organism evidence="3 4">
    <name type="scientific">Eiseniibacteriota bacterium</name>
    <dbReference type="NCBI Taxonomy" id="2212470"/>
    <lineage>
        <taxon>Bacteria</taxon>
        <taxon>Candidatus Eiseniibacteriota</taxon>
    </lineage>
</organism>
<reference evidence="3" key="1">
    <citation type="submission" date="2020-04" db="EMBL/GenBank/DDBJ databases">
        <authorList>
            <person name="Zhang T."/>
        </authorList>
    </citation>
    <scope>NUCLEOTIDE SEQUENCE</scope>
    <source>
        <strain evidence="3">HKST-UBA02</strain>
    </source>
</reference>
<evidence type="ECO:0000313" key="3">
    <source>
        <dbReference type="EMBL" id="MCA9756839.1"/>
    </source>
</evidence>
<dbReference type="PANTHER" id="PTHR43861">
    <property type="entry name" value="TRANS-ACONITATE 2-METHYLTRANSFERASE-RELATED"/>
    <property type="match status" value="1"/>
</dbReference>
<evidence type="ECO:0000256" key="1">
    <source>
        <dbReference type="ARBA" id="ARBA00022679"/>
    </source>
</evidence>
<gene>
    <name evidence="3" type="ORF">KDA27_13630</name>
</gene>
<feature type="domain" description="Methyltransferase type 12" evidence="2">
    <location>
        <begin position="120"/>
        <end position="216"/>
    </location>
</feature>
<accession>A0A956NH82</accession>
<sequence>MDTTMDAELTSAKSQVDETAEAHTSALYEVAKLFARGGDRVDAYAWLHRAIGAGFWDVKRLREDPAFADYQADPSFVEFVRGAWANGYRMMLDHDERESFQKPEQVIAALELRPGMTVAEVGPGSGYFTVRVAKAIGDTGTVHAHDAAQEMLDYLECRLRWEALGNVRLQKVGREDPELGSGGADLVLLIDVLHYVADLPAYAGRLREGLAPGGRIAVIDYRPKPWEERPWGPPPQQQIDRQVIDDAMAGVGLAPIQVHEFLPEQYFVIYAAA</sequence>
<comment type="caution">
    <text evidence="3">The sequence shown here is derived from an EMBL/GenBank/DDBJ whole genome shotgun (WGS) entry which is preliminary data.</text>
</comment>
<dbReference type="Proteomes" id="UP000739538">
    <property type="component" value="Unassembled WGS sequence"/>
</dbReference>
<dbReference type="SUPFAM" id="SSF53335">
    <property type="entry name" value="S-adenosyl-L-methionine-dependent methyltransferases"/>
    <property type="match status" value="1"/>
</dbReference>
<protein>
    <submittedName>
        <fullName evidence="3">Methyltransferase</fullName>
    </submittedName>
</protein>
<dbReference type="InterPro" id="IPR013217">
    <property type="entry name" value="Methyltransf_12"/>
</dbReference>
<keyword evidence="1" id="KW-0808">Transferase</keyword>
<dbReference type="GO" id="GO:0032259">
    <property type="term" value="P:methylation"/>
    <property type="evidence" value="ECO:0007669"/>
    <property type="project" value="UniProtKB-KW"/>
</dbReference>
<dbReference type="CDD" id="cd02440">
    <property type="entry name" value="AdoMet_MTases"/>
    <property type="match status" value="1"/>
</dbReference>
<keyword evidence="3" id="KW-0489">Methyltransferase</keyword>
<dbReference type="NCBIfam" id="NF047558">
    <property type="entry name" value="TPR_END_plus"/>
    <property type="match status" value="1"/>
</dbReference>